<organism evidence="1">
    <name type="scientific">marine sediment metagenome</name>
    <dbReference type="NCBI Taxonomy" id="412755"/>
    <lineage>
        <taxon>unclassified sequences</taxon>
        <taxon>metagenomes</taxon>
        <taxon>ecological metagenomes</taxon>
    </lineage>
</organism>
<comment type="caution">
    <text evidence="1">The sequence shown here is derived from an EMBL/GenBank/DDBJ whole genome shotgun (WGS) entry which is preliminary data.</text>
</comment>
<feature type="non-terminal residue" evidence="1">
    <location>
        <position position="1"/>
    </location>
</feature>
<name>X1GS74_9ZZZZ</name>
<evidence type="ECO:0000313" key="1">
    <source>
        <dbReference type="EMBL" id="GAH59997.1"/>
    </source>
</evidence>
<reference evidence="1" key="1">
    <citation type="journal article" date="2014" name="Front. Microbiol.">
        <title>High frequency of phylogenetically diverse reductive dehalogenase-homologous genes in deep subseafloor sedimentary metagenomes.</title>
        <authorList>
            <person name="Kawai M."/>
            <person name="Futagami T."/>
            <person name="Toyoda A."/>
            <person name="Takaki Y."/>
            <person name="Nishi S."/>
            <person name="Hori S."/>
            <person name="Arai W."/>
            <person name="Tsubouchi T."/>
            <person name="Morono Y."/>
            <person name="Uchiyama I."/>
            <person name="Ito T."/>
            <person name="Fujiyama A."/>
            <person name="Inagaki F."/>
            <person name="Takami H."/>
        </authorList>
    </citation>
    <scope>NUCLEOTIDE SEQUENCE</scope>
    <source>
        <strain evidence="1">Expedition CK06-06</strain>
    </source>
</reference>
<sequence length="30" mass="3530">LKLKSRPVCGLWNDVYIRVDGLSPLEQDWE</sequence>
<protein>
    <submittedName>
        <fullName evidence="1">Uncharacterized protein</fullName>
    </submittedName>
</protein>
<accession>X1GS74</accession>
<dbReference type="AlphaFoldDB" id="X1GS74"/>
<gene>
    <name evidence="1" type="ORF">S03H2_36978</name>
</gene>
<proteinExistence type="predicted"/>
<dbReference type="EMBL" id="BARU01022728">
    <property type="protein sequence ID" value="GAH59997.1"/>
    <property type="molecule type" value="Genomic_DNA"/>
</dbReference>